<dbReference type="AlphaFoldDB" id="A0A4V2J3P3"/>
<dbReference type="InterPro" id="IPR050924">
    <property type="entry name" value="Peroxiredoxin_BCP/PrxQ"/>
</dbReference>
<dbReference type="InterPro" id="IPR013766">
    <property type="entry name" value="Thioredoxin_domain"/>
</dbReference>
<dbReference type="InterPro" id="IPR036249">
    <property type="entry name" value="Thioredoxin-like_sf"/>
</dbReference>
<proteinExistence type="inferred from homology"/>
<evidence type="ECO:0000256" key="9">
    <source>
        <dbReference type="ARBA" id="ARBA00038489"/>
    </source>
</evidence>
<feature type="domain" description="Thioredoxin" evidence="12">
    <location>
        <begin position="42"/>
        <end position="214"/>
    </location>
</feature>
<dbReference type="GO" id="GO:0005737">
    <property type="term" value="C:cytoplasm"/>
    <property type="evidence" value="ECO:0007669"/>
    <property type="project" value="TreeGrafter"/>
</dbReference>
<keyword evidence="14" id="KW-1185">Reference proteome</keyword>
<name>A0A4V2J3P3_9BACL</name>
<dbReference type="EMBL" id="SIRE01000019">
    <property type="protein sequence ID" value="TBL74592.1"/>
    <property type="molecule type" value="Genomic_DNA"/>
</dbReference>
<keyword evidence="3" id="KW-0575">Peroxidase</keyword>
<dbReference type="GO" id="GO:0008379">
    <property type="term" value="F:thioredoxin peroxidase activity"/>
    <property type="evidence" value="ECO:0007669"/>
    <property type="project" value="TreeGrafter"/>
</dbReference>
<gene>
    <name evidence="13" type="ORF">EYB31_25050</name>
</gene>
<dbReference type="Proteomes" id="UP000293142">
    <property type="component" value="Unassembled WGS sequence"/>
</dbReference>
<comment type="similarity">
    <text evidence="9">Belongs to the peroxiredoxin family. BCP/PrxQ subfamily.</text>
</comment>
<dbReference type="PROSITE" id="PS51352">
    <property type="entry name" value="THIOREDOXIN_2"/>
    <property type="match status" value="1"/>
</dbReference>
<sequence length="214" mass="24039">MPVRDQLEQTKAGFIAKVPGEAQADIFRHIKEQQLSGAVFGLHEGDKAPDFTLPNPLGEQVTLYDELAKGPVVFIFYRGGWCPFCNVQLRAYQQCLPEIRKQGAQLLAVSPQSPDNSLSQKEKEKLIFQVLSDTNGLVAESYNLLFELPDYLQHTLKHTLGLDLGVYNRTDRWVLPVPAALIIDQAGFVRFAEADPDFMKRTEPQTIIGELKKL</sequence>
<evidence type="ECO:0000256" key="5">
    <source>
        <dbReference type="ARBA" id="ARBA00023002"/>
    </source>
</evidence>
<dbReference type="Gene3D" id="3.40.30.10">
    <property type="entry name" value="Glutaredoxin"/>
    <property type="match status" value="1"/>
</dbReference>
<organism evidence="13 14">
    <name type="scientific">Paenibacillus thalictri</name>
    <dbReference type="NCBI Taxonomy" id="2527873"/>
    <lineage>
        <taxon>Bacteria</taxon>
        <taxon>Bacillati</taxon>
        <taxon>Bacillota</taxon>
        <taxon>Bacilli</taxon>
        <taxon>Bacillales</taxon>
        <taxon>Paenibacillaceae</taxon>
        <taxon>Paenibacillus</taxon>
    </lineage>
</organism>
<keyword evidence="6" id="KW-1015">Disulfide bond</keyword>
<keyword evidence="7" id="KW-0676">Redox-active center</keyword>
<dbReference type="CDD" id="cd02970">
    <property type="entry name" value="PRX_like2"/>
    <property type="match status" value="1"/>
</dbReference>
<dbReference type="GO" id="GO:0045454">
    <property type="term" value="P:cell redox homeostasis"/>
    <property type="evidence" value="ECO:0007669"/>
    <property type="project" value="TreeGrafter"/>
</dbReference>
<evidence type="ECO:0000256" key="7">
    <source>
        <dbReference type="ARBA" id="ARBA00023284"/>
    </source>
</evidence>
<accession>A0A4V2J3P3</accession>
<evidence type="ECO:0000259" key="12">
    <source>
        <dbReference type="PROSITE" id="PS51352"/>
    </source>
</evidence>
<dbReference type="EC" id="1.11.1.24" evidence="2"/>
<protein>
    <recommendedName>
        <fullName evidence="2">thioredoxin-dependent peroxiredoxin</fullName>
        <ecNumber evidence="2">1.11.1.24</ecNumber>
    </recommendedName>
    <alternativeName>
        <fullName evidence="10">Bacterioferritin comigratory protein</fullName>
    </alternativeName>
    <alternativeName>
        <fullName evidence="8">Thioredoxin peroxidase</fullName>
    </alternativeName>
</protein>
<dbReference type="GO" id="GO:0034599">
    <property type="term" value="P:cellular response to oxidative stress"/>
    <property type="evidence" value="ECO:0007669"/>
    <property type="project" value="TreeGrafter"/>
</dbReference>
<evidence type="ECO:0000313" key="14">
    <source>
        <dbReference type="Proteomes" id="UP000293142"/>
    </source>
</evidence>
<comment type="catalytic activity">
    <reaction evidence="11">
        <text>a hydroperoxide + [thioredoxin]-dithiol = an alcohol + [thioredoxin]-disulfide + H2O</text>
        <dbReference type="Rhea" id="RHEA:62620"/>
        <dbReference type="Rhea" id="RHEA-COMP:10698"/>
        <dbReference type="Rhea" id="RHEA-COMP:10700"/>
        <dbReference type="ChEBI" id="CHEBI:15377"/>
        <dbReference type="ChEBI" id="CHEBI:29950"/>
        <dbReference type="ChEBI" id="CHEBI:30879"/>
        <dbReference type="ChEBI" id="CHEBI:35924"/>
        <dbReference type="ChEBI" id="CHEBI:50058"/>
        <dbReference type="EC" id="1.11.1.24"/>
    </reaction>
</comment>
<dbReference type="Pfam" id="PF00578">
    <property type="entry name" value="AhpC-TSA"/>
    <property type="match status" value="1"/>
</dbReference>
<keyword evidence="4" id="KW-0049">Antioxidant</keyword>
<comment type="function">
    <text evidence="1">Thiol-specific peroxidase that catalyzes the reduction of hydrogen peroxide and organic hydroperoxides to water and alcohols, respectively. Plays a role in cell protection against oxidative stress by detoxifying peroxides and as sensor of hydrogen peroxide-mediated signaling events.</text>
</comment>
<evidence type="ECO:0000256" key="10">
    <source>
        <dbReference type="ARBA" id="ARBA00041373"/>
    </source>
</evidence>
<evidence type="ECO:0000256" key="3">
    <source>
        <dbReference type="ARBA" id="ARBA00022559"/>
    </source>
</evidence>
<evidence type="ECO:0000256" key="2">
    <source>
        <dbReference type="ARBA" id="ARBA00013017"/>
    </source>
</evidence>
<evidence type="ECO:0000256" key="6">
    <source>
        <dbReference type="ARBA" id="ARBA00023157"/>
    </source>
</evidence>
<dbReference type="InterPro" id="IPR000866">
    <property type="entry name" value="AhpC/TSA"/>
</dbReference>
<comment type="caution">
    <text evidence="13">The sequence shown here is derived from an EMBL/GenBank/DDBJ whole genome shotgun (WGS) entry which is preliminary data.</text>
</comment>
<evidence type="ECO:0000256" key="1">
    <source>
        <dbReference type="ARBA" id="ARBA00003330"/>
    </source>
</evidence>
<dbReference type="SUPFAM" id="SSF52833">
    <property type="entry name" value="Thioredoxin-like"/>
    <property type="match status" value="1"/>
</dbReference>
<evidence type="ECO:0000256" key="11">
    <source>
        <dbReference type="ARBA" id="ARBA00049091"/>
    </source>
</evidence>
<dbReference type="PANTHER" id="PTHR42801">
    <property type="entry name" value="THIOREDOXIN-DEPENDENT PEROXIDE REDUCTASE"/>
    <property type="match status" value="1"/>
</dbReference>
<dbReference type="PANTHER" id="PTHR42801:SF7">
    <property type="entry name" value="SLL1159 PROTEIN"/>
    <property type="match status" value="1"/>
</dbReference>
<dbReference type="RefSeq" id="WP_131016176.1">
    <property type="nucleotide sequence ID" value="NZ_SIRE01000019.1"/>
</dbReference>
<evidence type="ECO:0000256" key="4">
    <source>
        <dbReference type="ARBA" id="ARBA00022862"/>
    </source>
</evidence>
<evidence type="ECO:0000313" key="13">
    <source>
        <dbReference type="EMBL" id="TBL74592.1"/>
    </source>
</evidence>
<dbReference type="OrthoDB" id="9809746at2"/>
<keyword evidence="5" id="KW-0560">Oxidoreductase</keyword>
<reference evidence="13 14" key="1">
    <citation type="submission" date="2019-02" db="EMBL/GenBank/DDBJ databases">
        <title>Paenibacillus sp. nov., isolated from surface-sterilized tissue of Thalictrum simplex L.</title>
        <authorList>
            <person name="Tuo L."/>
        </authorList>
    </citation>
    <scope>NUCLEOTIDE SEQUENCE [LARGE SCALE GENOMIC DNA]</scope>
    <source>
        <strain evidence="13 14">N2SHLJ1</strain>
    </source>
</reference>
<evidence type="ECO:0000256" key="8">
    <source>
        <dbReference type="ARBA" id="ARBA00032824"/>
    </source>
</evidence>